<feature type="compositionally biased region" description="Basic residues" evidence="1">
    <location>
        <begin position="677"/>
        <end position="691"/>
    </location>
</feature>
<dbReference type="Gene3D" id="1.20.120.1910">
    <property type="entry name" value="Cysteine-tRNA ligase, C-terminal anti-codon recognition domain"/>
    <property type="match status" value="2"/>
</dbReference>
<feature type="region of interest" description="Disordered" evidence="1">
    <location>
        <begin position="60"/>
        <end position="118"/>
    </location>
</feature>
<feature type="region of interest" description="Disordered" evidence="1">
    <location>
        <begin position="284"/>
        <end position="318"/>
    </location>
</feature>
<dbReference type="SUPFAM" id="SSF47323">
    <property type="entry name" value="Anticodon-binding domain of a subclass of class I aminoacyl-tRNA synthetases"/>
    <property type="match status" value="2"/>
</dbReference>
<dbReference type="InterPro" id="IPR035967">
    <property type="entry name" value="SWAP/Surp_sf"/>
</dbReference>
<dbReference type="GO" id="GO:0006418">
    <property type="term" value="P:tRNA aminoacylation for protein translation"/>
    <property type="evidence" value="ECO:0007669"/>
    <property type="project" value="InterPro"/>
</dbReference>
<dbReference type="GO" id="GO:0006396">
    <property type="term" value="P:RNA processing"/>
    <property type="evidence" value="ECO:0007669"/>
    <property type="project" value="InterPro"/>
</dbReference>
<dbReference type="AlphaFoldDB" id="A0A7S3SYY3"/>
<evidence type="ECO:0000256" key="1">
    <source>
        <dbReference type="SAM" id="MobiDB-lite"/>
    </source>
</evidence>
<organism evidence="3">
    <name type="scientific">Emiliania huxleyi</name>
    <name type="common">Coccolithophore</name>
    <name type="synonym">Pontosphaera huxleyi</name>
    <dbReference type="NCBI Taxonomy" id="2903"/>
    <lineage>
        <taxon>Eukaryota</taxon>
        <taxon>Haptista</taxon>
        <taxon>Haptophyta</taxon>
        <taxon>Prymnesiophyceae</taxon>
        <taxon>Isochrysidales</taxon>
        <taxon>Noelaerhabdaceae</taxon>
        <taxon>Emiliania</taxon>
    </lineage>
</organism>
<dbReference type="PROSITE" id="PS50128">
    <property type="entry name" value="SURP"/>
    <property type="match status" value="1"/>
</dbReference>
<protein>
    <recommendedName>
        <fullName evidence="2">SURP motif domain-containing protein</fullName>
    </recommendedName>
</protein>
<feature type="compositionally biased region" description="Basic and acidic residues" evidence="1">
    <location>
        <begin position="103"/>
        <end position="115"/>
    </location>
</feature>
<accession>A0A7S3SYY3</accession>
<feature type="region of interest" description="Disordered" evidence="1">
    <location>
        <begin position="614"/>
        <end position="691"/>
    </location>
</feature>
<feature type="region of interest" description="Disordered" evidence="1">
    <location>
        <begin position="148"/>
        <end position="201"/>
    </location>
</feature>
<dbReference type="GO" id="GO:0004812">
    <property type="term" value="F:aminoacyl-tRNA ligase activity"/>
    <property type="evidence" value="ECO:0007669"/>
    <property type="project" value="InterPro"/>
</dbReference>
<gene>
    <name evidence="3" type="ORF">EHUX00137_LOCUS28600</name>
</gene>
<dbReference type="InterPro" id="IPR009080">
    <property type="entry name" value="tRNAsynth_Ia_anticodon-bd"/>
</dbReference>
<dbReference type="Gene3D" id="1.10.10.790">
    <property type="entry name" value="Surp module"/>
    <property type="match status" value="1"/>
</dbReference>
<feature type="compositionally biased region" description="Pro residues" evidence="1">
    <location>
        <begin position="636"/>
        <end position="645"/>
    </location>
</feature>
<feature type="compositionally biased region" description="Pro residues" evidence="1">
    <location>
        <begin position="391"/>
        <end position="404"/>
    </location>
</feature>
<dbReference type="Pfam" id="PF01805">
    <property type="entry name" value="Surp"/>
    <property type="match status" value="1"/>
</dbReference>
<feature type="region of interest" description="Disordered" evidence="1">
    <location>
        <begin position="220"/>
        <end position="240"/>
    </location>
</feature>
<name>A0A7S3SYY3_EMIHU</name>
<dbReference type="GO" id="GO:0003723">
    <property type="term" value="F:RNA binding"/>
    <property type="evidence" value="ECO:0007669"/>
    <property type="project" value="InterPro"/>
</dbReference>
<dbReference type="SMART" id="SM00648">
    <property type="entry name" value="SWAP"/>
    <property type="match status" value="1"/>
</dbReference>
<feature type="compositionally biased region" description="Basic and acidic residues" evidence="1">
    <location>
        <begin position="660"/>
        <end position="676"/>
    </location>
</feature>
<reference evidence="3" key="1">
    <citation type="submission" date="2021-01" db="EMBL/GenBank/DDBJ databases">
        <authorList>
            <person name="Corre E."/>
            <person name="Pelletier E."/>
            <person name="Niang G."/>
            <person name="Scheremetjew M."/>
            <person name="Finn R."/>
            <person name="Kale V."/>
            <person name="Holt S."/>
            <person name="Cochrane G."/>
            <person name="Meng A."/>
            <person name="Brown T."/>
            <person name="Cohen L."/>
        </authorList>
    </citation>
    <scope>NUCLEOTIDE SEQUENCE</scope>
    <source>
        <strain evidence="3">379</strain>
    </source>
</reference>
<dbReference type="InterPro" id="IPR000061">
    <property type="entry name" value="Surp"/>
</dbReference>
<dbReference type="EMBL" id="HBIR01036655">
    <property type="protein sequence ID" value="CAE0567783.1"/>
    <property type="molecule type" value="Transcribed_RNA"/>
</dbReference>
<dbReference type="GO" id="GO:0005524">
    <property type="term" value="F:ATP binding"/>
    <property type="evidence" value="ECO:0007669"/>
    <property type="project" value="InterPro"/>
</dbReference>
<feature type="compositionally biased region" description="Gly residues" evidence="1">
    <location>
        <begin position="220"/>
        <end position="232"/>
    </location>
</feature>
<feature type="domain" description="SURP motif" evidence="2">
    <location>
        <begin position="7"/>
        <end position="49"/>
    </location>
</feature>
<proteinExistence type="predicted"/>
<feature type="compositionally biased region" description="Gly residues" evidence="1">
    <location>
        <begin position="621"/>
        <end position="633"/>
    </location>
</feature>
<evidence type="ECO:0000259" key="2">
    <source>
        <dbReference type="PROSITE" id="PS50128"/>
    </source>
</evidence>
<feature type="region of interest" description="Disordered" evidence="1">
    <location>
        <begin position="387"/>
        <end position="409"/>
    </location>
</feature>
<dbReference type="SUPFAM" id="SSF109905">
    <property type="entry name" value="Surp module (SWAP domain)"/>
    <property type="match status" value="1"/>
</dbReference>
<feature type="compositionally biased region" description="Pro residues" evidence="1">
    <location>
        <begin position="172"/>
        <end position="193"/>
    </location>
</feature>
<feature type="compositionally biased region" description="Low complexity" evidence="1">
    <location>
        <begin position="293"/>
        <end position="307"/>
    </location>
</feature>
<sequence length="691" mass="71924">MPIDQAVIEKLAKYVAQANDQMEAAVRERQRGNPQFAFLFGGEGAKYYRECLQRFRMEAAGSGAGDKPPPEKSSLGGCGWGPPSGHASNGASGRAAPGGAHPSDGHARDVRRDASSAHMGGYCGGGRGGDSGGGGWGHQGYGAAPVSGGPGCASSTGAARQGGGAGGMHHPSVPPSGRAPPAPAHGCGAPPPYRDSSCGSGRGAGPGVCGGAGGGGGGGGGGPGGGHSGGHGGGDDPNLPRILELLERRDELRSRREWAEADRLKEELFALNVRMDDRNKTWCIKPPGGGDGSSAPSAGAHPCGGAPPAAPPRRPTHDYVRASDDRARLSASDEAAIHELLARRLSAKIAREFDTADAVRDELRKVGVEVIDRDKLWRVVRPQALPSAAAPHPPPRPAAIPAAPPGGDRGGGVLPALVPGVPYEQQHDYRCSSDPAELRQVDLGGVHELLARRLAAKKGRQYELADEMRLALRERYAVEVFDRDKLWRVVPPSAGGGAAGASEWQRAAPLAPSGGGGGGGVYVPRGPPRVDAVAPPVAGPFGGAPARPPVRHGYSREPGDTAWVDMSRLDALLSERMASKFARDFARADELREVIKRELGVEVHDSQKTWRVAWTSAGPPQNGGPGGSLGWGGAPFQPPRAPPPRGSFTVQPSGFDGDFADLKDSRRRDRGKDRSRSRSRSRSSSRDRRRR</sequence>
<evidence type="ECO:0000313" key="3">
    <source>
        <dbReference type="EMBL" id="CAE0567783.1"/>
    </source>
</evidence>